<sequence>MVKRCPAPLAAAIASPLARFLVLITGAILVGPRIIKEAKTDREPVRLNAATPKPTVALPTDKPKLKQKPKFEFSSKTPALYGLGAISDYDHLDFFIRALHRGLNLFEYCELSPTKARCENLKDSKKGREVKNGLYCPRGGESCILMETALPNGTLKRFIDDWLNHTMKRWEFCMSQASEFYCGNVYTNFSRSCKRGLISPKRAAKQPYMLTNYTVHVTVRNNTYPYEGKGNKNVTTRSNSPERPPQDKKTPDSKDAKFTYENMDYWQYNRKYWFMLVLLVLAFAGTIYELALVAWFCLTYFKAGTGFHKWTVFYQYVLISINYASAAMFAMVLTQDIPRDSVTIWLAVFSVAIFISTANSCFFVYWLIRKQRISTEGGNQEGTK</sequence>
<evidence type="ECO:0000313" key="4">
    <source>
        <dbReference type="Proteomes" id="UP001307889"/>
    </source>
</evidence>
<keyword evidence="2" id="KW-0472">Membrane</keyword>
<gene>
    <name evidence="3" type="ORF">NTJ_13805</name>
</gene>
<feature type="transmembrane region" description="Helical" evidence="2">
    <location>
        <begin position="272"/>
        <end position="301"/>
    </location>
</feature>
<dbReference type="Proteomes" id="UP001307889">
    <property type="component" value="Chromosome 12"/>
</dbReference>
<feature type="transmembrane region" description="Helical" evidence="2">
    <location>
        <begin position="313"/>
        <end position="333"/>
    </location>
</feature>
<proteinExistence type="predicted"/>
<name>A0ABN7B9Q1_9HEMI</name>
<evidence type="ECO:0000256" key="2">
    <source>
        <dbReference type="SAM" id="Phobius"/>
    </source>
</evidence>
<evidence type="ECO:0000313" key="3">
    <source>
        <dbReference type="EMBL" id="BET00989.1"/>
    </source>
</evidence>
<organism evidence="3 4">
    <name type="scientific">Nesidiocoris tenuis</name>
    <dbReference type="NCBI Taxonomy" id="355587"/>
    <lineage>
        <taxon>Eukaryota</taxon>
        <taxon>Metazoa</taxon>
        <taxon>Ecdysozoa</taxon>
        <taxon>Arthropoda</taxon>
        <taxon>Hexapoda</taxon>
        <taxon>Insecta</taxon>
        <taxon>Pterygota</taxon>
        <taxon>Neoptera</taxon>
        <taxon>Paraneoptera</taxon>
        <taxon>Hemiptera</taxon>
        <taxon>Heteroptera</taxon>
        <taxon>Panheteroptera</taxon>
        <taxon>Cimicomorpha</taxon>
        <taxon>Miridae</taxon>
        <taxon>Dicyphina</taxon>
        <taxon>Nesidiocoris</taxon>
    </lineage>
</organism>
<keyword evidence="2" id="KW-1133">Transmembrane helix</keyword>
<keyword evidence="4" id="KW-1185">Reference proteome</keyword>
<dbReference type="EMBL" id="AP028920">
    <property type="protein sequence ID" value="BET00989.1"/>
    <property type="molecule type" value="Genomic_DNA"/>
</dbReference>
<keyword evidence="2" id="KW-0812">Transmembrane</keyword>
<feature type="compositionally biased region" description="Basic and acidic residues" evidence="1">
    <location>
        <begin position="244"/>
        <end position="255"/>
    </location>
</feature>
<accession>A0ABN7B9Q1</accession>
<feature type="transmembrane region" description="Helical" evidence="2">
    <location>
        <begin position="6"/>
        <end position="30"/>
    </location>
</feature>
<feature type="region of interest" description="Disordered" evidence="1">
    <location>
        <begin position="224"/>
        <end position="255"/>
    </location>
</feature>
<feature type="transmembrane region" description="Helical" evidence="2">
    <location>
        <begin position="345"/>
        <end position="368"/>
    </location>
</feature>
<feature type="compositionally biased region" description="Polar residues" evidence="1">
    <location>
        <begin position="232"/>
        <end position="241"/>
    </location>
</feature>
<protein>
    <submittedName>
        <fullName evidence="3">Uncharacterized protein</fullName>
    </submittedName>
</protein>
<evidence type="ECO:0000256" key="1">
    <source>
        <dbReference type="SAM" id="MobiDB-lite"/>
    </source>
</evidence>
<reference evidence="3 4" key="1">
    <citation type="submission" date="2023-09" db="EMBL/GenBank/DDBJ databases">
        <title>Nesidiocoris tenuis whole genome shotgun sequence.</title>
        <authorList>
            <person name="Shibata T."/>
            <person name="Shimoda M."/>
            <person name="Kobayashi T."/>
            <person name="Uehara T."/>
        </authorList>
    </citation>
    <scope>NUCLEOTIDE SEQUENCE [LARGE SCALE GENOMIC DNA]</scope>
    <source>
        <strain evidence="3 4">Japan</strain>
    </source>
</reference>